<accession>A0A0R3TPD6</accession>
<reference evidence="3" key="1">
    <citation type="submission" date="2017-02" db="UniProtKB">
        <authorList>
            <consortium name="WormBaseParasite"/>
        </authorList>
    </citation>
    <scope>IDENTIFICATION</scope>
</reference>
<evidence type="ECO:0000313" key="3">
    <source>
        <dbReference type="WBParaSite" id="HNAJ_0000932701-mRNA-1"/>
    </source>
</evidence>
<organism evidence="3">
    <name type="scientific">Rodentolepis nana</name>
    <name type="common">Dwarf tapeworm</name>
    <name type="synonym">Hymenolepis nana</name>
    <dbReference type="NCBI Taxonomy" id="102285"/>
    <lineage>
        <taxon>Eukaryota</taxon>
        <taxon>Metazoa</taxon>
        <taxon>Spiralia</taxon>
        <taxon>Lophotrochozoa</taxon>
        <taxon>Platyhelminthes</taxon>
        <taxon>Cestoda</taxon>
        <taxon>Eucestoda</taxon>
        <taxon>Cyclophyllidea</taxon>
        <taxon>Hymenolepididae</taxon>
        <taxon>Rodentolepis</taxon>
    </lineage>
</organism>
<protein>
    <submittedName>
        <fullName evidence="3">F-box domain-containing protein</fullName>
    </submittedName>
</protein>
<dbReference type="Proteomes" id="UP000278807">
    <property type="component" value="Unassembled WGS sequence"/>
</dbReference>
<name>A0A0R3TPD6_RODNA</name>
<reference evidence="1 2" key="2">
    <citation type="submission" date="2018-11" db="EMBL/GenBank/DDBJ databases">
        <authorList>
            <consortium name="Pathogen Informatics"/>
        </authorList>
    </citation>
    <scope>NUCLEOTIDE SEQUENCE [LARGE SCALE GENOMIC DNA]</scope>
</reference>
<dbReference type="EMBL" id="UZAE01012571">
    <property type="protein sequence ID" value="VDO05748.1"/>
    <property type="molecule type" value="Genomic_DNA"/>
</dbReference>
<evidence type="ECO:0000313" key="2">
    <source>
        <dbReference type="Proteomes" id="UP000278807"/>
    </source>
</evidence>
<evidence type="ECO:0000313" key="1">
    <source>
        <dbReference type="EMBL" id="VDO05748.1"/>
    </source>
</evidence>
<dbReference type="OrthoDB" id="10333698at2759"/>
<gene>
    <name evidence="1" type="ORF">HNAJ_LOCUS9322</name>
</gene>
<proteinExistence type="predicted"/>
<dbReference type="WBParaSite" id="HNAJ_0000932701-mRNA-1">
    <property type="protein sequence ID" value="HNAJ_0000932701-mRNA-1"/>
    <property type="gene ID" value="HNAJ_0000932701"/>
</dbReference>
<keyword evidence="2" id="KW-1185">Reference proteome</keyword>
<sequence>MVEGRNIKNLGSGIMRHIFKYLDVQDLENVHQAFPEWRRVIEVQLKQRRIRQFTWLDEEMYKLVLHPYAIFTNSDQLIKYYTDQRELSVPERPIESCGKLKILFLYHELDAGNAEMWFDSFDLFKEASYLRRNLRRKIQHVSIATMNIPSMVLKDITSKGKMTLPAISQQHIMQANRFSEFYLSRLASFDVLFYFVDYSKPIADVLTFLRRALTPRHSLIISVIRDANDSTLRNMGYFIKLISIIEEFIYRKLKDSQIQWRLWCVERGCNGKPNFREMLEWFSTRWNNN</sequence>
<dbReference type="AlphaFoldDB" id="A0A0R3TPD6"/>